<dbReference type="PANTHER" id="PTHR45737">
    <property type="entry name" value="VON WILLEBRAND FACTOR A DOMAIN-CONTAINING PROTEIN 5A"/>
    <property type="match status" value="1"/>
</dbReference>
<dbReference type="PROSITE" id="PS51468">
    <property type="entry name" value="VIT"/>
    <property type="match status" value="1"/>
</dbReference>
<evidence type="ECO:0000259" key="2">
    <source>
        <dbReference type="PROSITE" id="PS51468"/>
    </source>
</evidence>
<dbReference type="SMART" id="SM00609">
    <property type="entry name" value="VIT"/>
    <property type="match status" value="1"/>
</dbReference>
<dbReference type="OrthoDB" id="1729737at2759"/>
<dbReference type="InterPro" id="IPR036465">
    <property type="entry name" value="vWFA_dom_sf"/>
</dbReference>
<dbReference type="Pfam" id="PF13768">
    <property type="entry name" value="VWA_3"/>
    <property type="match status" value="1"/>
</dbReference>
<feature type="domain" description="VIT" evidence="2">
    <location>
        <begin position="16"/>
        <end position="145"/>
    </location>
</feature>
<proteinExistence type="predicted"/>
<dbReference type="InterPro" id="IPR002035">
    <property type="entry name" value="VWF_A"/>
</dbReference>
<dbReference type="InterPro" id="IPR013694">
    <property type="entry name" value="VIT"/>
</dbReference>
<gene>
    <name evidence="3" type="ORF">AMS68_003543</name>
</gene>
<name>A0A6H0XTM4_9PEZI</name>
<dbReference type="Gene3D" id="3.40.50.410">
    <property type="entry name" value="von Willebrand factor, type A domain"/>
    <property type="match status" value="1"/>
</dbReference>
<reference evidence="3 4" key="1">
    <citation type="journal article" date="2016" name="Sci. Rep.">
        <title>Peltaster fructicola genome reveals evolution from an invasive phytopathogen to an ectophytic parasite.</title>
        <authorList>
            <person name="Xu C."/>
            <person name="Chen H."/>
            <person name="Gleason M.L."/>
            <person name="Xu J.R."/>
            <person name="Liu H."/>
            <person name="Zhang R."/>
            <person name="Sun G."/>
        </authorList>
    </citation>
    <scope>NUCLEOTIDE SEQUENCE [LARGE SCALE GENOMIC DNA]</scope>
    <source>
        <strain evidence="3 4">LNHT1506</strain>
    </source>
</reference>
<dbReference type="AlphaFoldDB" id="A0A6H0XTM4"/>
<accession>A0A6H0XTM4</accession>
<dbReference type="Pfam" id="PF08487">
    <property type="entry name" value="VIT"/>
    <property type="match status" value="1"/>
</dbReference>
<organism evidence="3 4">
    <name type="scientific">Peltaster fructicola</name>
    <dbReference type="NCBI Taxonomy" id="286661"/>
    <lineage>
        <taxon>Eukaryota</taxon>
        <taxon>Fungi</taxon>
        <taxon>Dikarya</taxon>
        <taxon>Ascomycota</taxon>
        <taxon>Pezizomycotina</taxon>
        <taxon>Dothideomycetes</taxon>
        <taxon>Dothideomycetes incertae sedis</taxon>
        <taxon>Peltaster</taxon>
    </lineage>
</organism>
<dbReference type="PROSITE" id="PS50234">
    <property type="entry name" value="VWFA"/>
    <property type="match status" value="1"/>
</dbReference>
<dbReference type="PANTHER" id="PTHR45737:SF6">
    <property type="entry name" value="VON WILLEBRAND FACTOR A DOMAIN-CONTAINING PROTEIN 5A"/>
    <property type="match status" value="1"/>
</dbReference>
<evidence type="ECO:0008006" key="5">
    <source>
        <dbReference type="Google" id="ProtNLM"/>
    </source>
</evidence>
<dbReference type="SMART" id="SM00327">
    <property type="entry name" value="VWA"/>
    <property type="match status" value="1"/>
</dbReference>
<sequence>MYDHTRSGHICGCYFNGASNVFYHPQRYYLPAVEIESHTKVTPIYFSTRLRQKFSNPHDKTIEELRYTFPLYDGVSVSAYTMQYGENTLKGVVKQKEVARQTYQAAVDRGETTGLLESLPAGVFGVTVGNLPAKTDVYVEITYLGELKHDAGIDGLRYTLPTAIAPRYGDYPGELLKSNVIGKGIKITVDIDMGKSAIRKVQSPTHPIAVSMGSVSTDSSASTFSPSLGSASLTQGSTELGDDFILQLLIDDISKPQAILEHHTELNTRAIMTTLVPKFNLPLSTPEICFIADQSGSMSGSKNAELVAALHIFLKSLPFGVRFNICAFGDHYTYLWPKSQAYNEENFEKASKFVNTFRAQYGGTKIYEPIEQAFLRRHGDLPLEIMLLTDGEIWEEQALFELINSKLHTDGVDARVFTLGIGSDVSHTLCEGVARAGNGFAQFVVQNEETDAKTLRMLRASLFPHTKDYSLEINFDDREDATDDFEIVEKITNQLHIEETATESEPKEPKASSISFFNTDAETDLPTQTKDRYAHLPNITVPSVLQAPSRIPPLFPYNRTNLYFILDPNAPQKEVVSVTLRARAPSGPLELTIPVYVSTPGTIVHQLAARKTVQELEEGRGWIQEGKTDDGWEVKKKYESRLDELVEREAVRLGEAYQVAGKWCSFVAVSANDTHAEPLDAKVASLHDTTNRFVPFGTAASSVGPPAYAMAVPPPSAPATKYGALSSLFGGADARHSGVARSSATSLFSMGVNASRPAPPGFVQPQFQMDCAAQMPLGSDEDEDDDEDMGFALCDDFNDHAPQVEPAASDKDIDVDSKNAAAVLRAVINLQTFPGYWRWDEKLMRLIGSPEYDSKQDETSATTLVLAYFEIKMLAQRDVWEMVAQKAQAWLQSQVPSAELDKLMEVARGSFS</sequence>
<protein>
    <recommendedName>
        <fullName evidence="5">VIT domain-containing protein</fullName>
    </recommendedName>
</protein>
<dbReference type="Proteomes" id="UP000503462">
    <property type="component" value="Chromosome 2"/>
</dbReference>
<feature type="domain" description="VWFA" evidence="1">
    <location>
        <begin position="287"/>
        <end position="462"/>
    </location>
</feature>
<dbReference type="SUPFAM" id="SSF53300">
    <property type="entry name" value="vWA-like"/>
    <property type="match status" value="1"/>
</dbReference>
<evidence type="ECO:0000259" key="1">
    <source>
        <dbReference type="PROSITE" id="PS50234"/>
    </source>
</evidence>
<keyword evidence="4" id="KW-1185">Reference proteome</keyword>
<dbReference type="EMBL" id="CP051140">
    <property type="protein sequence ID" value="QIW98025.1"/>
    <property type="molecule type" value="Genomic_DNA"/>
</dbReference>
<evidence type="ECO:0000313" key="4">
    <source>
        <dbReference type="Proteomes" id="UP000503462"/>
    </source>
</evidence>
<evidence type="ECO:0000313" key="3">
    <source>
        <dbReference type="EMBL" id="QIW98025.1"/>
    </source>
</evidence>